<reference evidence="3" key="1">
    <citation type="journal article" date="2014" name="Nat. Genet.">
        <title>Genome of the human hookworm Necator americanus.</title>
        <authorList>
            <person name="Tang Y.T."/>
            <person name="Gao X."/>
            <person name="Rosa B.A."/>
            <person name="Abubucker S."/>
            <person name="Hallsworth-Pepin K."/>
            <person name="Martin J."/>
            <person name="Tyagi R."/>
            <person name="Heizer E."/>
            <person name="Zhang X."/>
            <person name="Bhonagiri-Palsikar V."/>
            <person name="Minx P."/>
            <person name="Warren W.C."/>
            <person name="Wang Q."/>
            <person name="Zhan B."/>
            <person name="Hotez P.J."/>
            <person name="Sternberg P.W."/>
            <person name="Dougall A."/>
            <person name="Gaze S.T."/>
            <person name="Mulvenna J."/>
            <person name="Sotillo J."/>
            <person name="Ranganathan S."/>
            <person name="Rabelo E.M."/>
            <person name="Wilson R.K."/>
            <person name="Felgner P.L."/>
            <person name="Bethony J."/>
            <person name="Hawdon J.M."/>
            <person name="Gasser R.B."/>
            <person name="Loukas A."/>
            <person name="Mitreva M."/>
        </authorList>
    </citation>
    <scope>NUCLEOTIDE SEQUENCE [LARGE SCALE GENOMIC DNA]</scope>
</reference>
<organism evidence="2 3">
    <name type="scientific">Necator americanus</name>
    <name type="common">Human hookworm</name>
    <dbReference type="NCBI Taxonomy" id="51031"/>
    <lineage>
        <taxon>Eukaryota</taxon>
        <taxon>Metazoa</taxon>
        <taxon>Ecdysozoa</taxon>
        <taxon>Nematoda</taxon>
        <taxon>Chromadorea</taxon>
        <taxon>Rhabditida</taxon>
        <taxon>Rhabditina</taxon>
        <taxon>Rhabditomorpha</taxon>
        <taxon>Strongyloidea</taxon>
        <taxon>Ancylostomatidae</taxon>
        <taxon>Bunostominae</taxon>
        <taxon>Necator</taxon>
    </lineage>
</organism>
<feature type="chain" id="PRO_5004825611" evidence="1">
    <location>
        <begin position="20"/>
        <end position="120"/>
    </location>
</feature>
<dbReference type="KEGG" id="nai:NECAME_13846"/>
<accession>W2SUG2</accession>
<feature type="signal peptide" evidence="1">
    <location>
        <begin position="1"/>
        <end position="19"/>
    </location>
</feature>
<evidence type="ECO:0000256" key="1">
    <source>
        <dbReference type="SAM" id="SignalP"/>
    </source>
</evidence>
<protein>
    <submittedName>
        <fullName evidence="2">Sulfur globule protein CV1 domain protein</fullName>
    </submittedName>
</protein>
<dbReference type="AlphaFoldDB" id="W2SUG2"/>
<name>W2SUG2_NECAM</name>
<evidence type="ECO:0000313" key="3">
    <source>
        <dbReference type="Proteomes" id="UP000053676"/>
    </source>
</evidence>
<dbReference type="EMBL" id="KI664162">
    <property type="protein sequence ID" value="ETN72481.1"/>
    <property type="molecule type" value="Genomic_DNA"/>
</dbReference>
<dbReference type="OMA" id="YGRGYGC"/>
<evidence type="ECO:0000313" key="2">
    <source>
        <dbReference type="EMBL" id="ETN72481.1"/>
    </source>
</evidence>
<keyword evidence="3" id="KW-1185">Reference proteome</keyword>
<gene>
    <name evidence="2" type="ORF">NECAME_13846</name>
</gene>
<sequence length="120" mass="13410">MERNLALLFLLPIFHAAIAAPLPIEKISERKPEHIVQIGEDLLTRVKRQFGFDGPFGGPFGEPFGGPFRGPFRGPFGGPFGRPYGFGGPFGFRRSYFYDRPFGYGRGYGCRRCCRGCGKK</sequence>
<keyword evidence="1" id="KW-0732">Signal</keyword>
<dbReference type="CTD" id="25353874"/>
<proteinExistence type="predicted"/>
<dbReference type="GeneID" id="25353874"/>
<dbReference type="Proteomes" id="UP000053676">
    <property type="component" value="Unassembled WGS sequence"/>
</dbReference>